<keyword evidence="6" id="KW-0333">Golgi apparatus</keyword>
<dbReference type="STRING" id="1531966.A0A0A1T4C3"/>
<accession>A0A0A1T4C3</accession>
<dbReference type="AlphaFoldDB" id="A0A0A1T4C3"/>
<name>A0A0A1T4C3_9HYPO</name>
<evidence type="ECO:0000256" key="3">
    <source>
        <dbReference type="ARBA" id="ARBA00020978"/>
    </source>
</evidence>
<gene>
    <name evidence="9" type="ORF">VHEMI07726</name>
</gene>
<dbReference type="HOGENOM" id="CLU_008451_0_0_1"/>
<dbReference type="EMBL" id="CDHN01000004">
    <property type="protein sequence ID" value="CEJ92046.1"/>
    <property type="molecule type" value="Genomic_DNA"/>
</dbReference>
<organism evidence="9 10">
    <name type="scientific">[Torrubiella] hemipterigena</name>
    <dbReference type="NCBI Taxonomy" id="1531966"/>
    <lineage>
        <taxon>Eukaryota</taxon>
        <taxon>Fungi</taxon>
        <taxon>Dikarya</taxon>
        <taxon>Ascomycota</taxon>
        <taxon>Pezizomycotina</taxon>
        <taxon>Sordariomycetes</taxon>
        <taxon>Hypocreomycetidae</taxon>
        <taxon>Hypocreales</taxon>
        <taxon>Clavicipitaceae</taxon>
        <taxon>Clavicipitaceae incertae sedis</taxon>
        <taxon>'Torrubiella' clade</taxon>
    </lineage>
</organism>
<dbReference type="OrthoDB" id="46189at2759"/>
<dbReference type="InterPro" id="IPR033370">
    <property type="entry name" value="COG1"/>
</dbReference>
<keyword evidence="7" id="KW-0472">Membrane</keyword>
<comment type="similarity">
    <text evidence="2">Belongs to the COG1 family.</text>
</comment>
<sequence>MATPEVDVSSLTTSANIFSGTNTLPQIRTINNIIRSHIDEISSRLRTQVGSSYRELLGTADAIVQMQEDNDNVQQLLARMGGKCGRTIVTNKSESLKHFKKQQSRPEMSVVARTKLLNDCVSAADTTLQGCGGLGKKSVGDRLLLSSKLLTLGRLLTASLQDGVSDKRVAQTTDAAKNTIERLRWKLRRGIDKVLEYPSEDSDRDDILKALCARSVASSSGAKDALRYLLDVRGKSIKAAFDTEEGERTQTPENTLLALKLYIRTILDVQALLPTTLPQALVALKQNRLLADTTLKQLNTLRLDLYESWCSEEIQFYTPFIRHDDLDGKTAREALLKWAEAASQDFINGLKETTDSISDFTAIIKLRGDVLQLWIRNGSKAKGFDPQELLDEIRETLNGRMLHMLEAKASKLHLVGSEIHSTLEHWQIGITGKQAGLWTRDGYEQALEQGATTFLEEVISRLYGRNDSVSKAFHSYLAWFNAVQEVKTELEGLTKQRWDNDFDEVEDEDTLESRQQTLSKDDPKLLQDRMDKTLESSYKALATQLSEVWACKENDKDASAVAAYLLRVIRDIGTKLPERPVISNFCDDIVAPLQASVASAVISSGTKDFLESGLPNRTVECRSLWDGEPALPMQPSPDTFNLLHSMSMKMSDTGIDLWTPSATKILKSQLISKLVTAWESELTKIEDSDTGSTDDASPTSDSTKPAASVNVPELCTQWLFDASLLQESLGSSDEFDKLVSSIYKRTQLDDEAQKKRITKATSAYWQRISMLFGLFTDA</sequence>
<evidence type="ECO:0000256" key="5">
    <source>
        <dbReference type="ARBA" id="ARBA00022927"/>
    </source>
</evidence>
<protein>
    <recommendedName>
        <fullName evidence="3">Conserved oligomeric Golgi complex subunit 1</fullName>
    </recommendedName>
</protein>
<dbReference type="PANTHER" id="PTHR31658:SF0">
    <property type="entry name" value="CONSERVED OLIGOMERIC GOLGI COMPLEX SUBUNIT 1"/>
    <property type="match status" value="1"/>
</dbReference>
<evidence type="ECO:0000256" key="4">
    <source>
        <dbReference type="ARBA" id="ARBA00022448"/>
    </source>
</evidence>
<dbReference type="GO" id="GO:0015031">
    <property type="term" value="P:protein transport"/>
    <property type="evidence" value="ECO:0007669"/>
    <property type="project" value="UniProtKB-KW"/>
</dbReference>
<feature type="compositionally biased region" description="Low complexity" evidence="8">
    <location>
        <begin position="690"/>
        <end position="703"/>
    </location>
</feature>
<comment type="subcellular location">
    <subcellularLocation>
        <location evidence="1">Golgi apparatus membrane</location>
        <topology evidence="1">Peripheral membrane protein</topology>
    </subcellularLocation>
</comment>
<evidence type="ECO:0000313" key="9">
    <source>
        <dbReference type="EMBL" id="CEJ92046.1"/>
    </source>
</evidence>
<evidence type="ECO:0000313" key="10">
    <source>
        <dbReference type="Proteomes" id="UP000039046"/>
    </source>
</evidence>
<keyword evidence="5" id="KW-0653">Protein transport</keyword>
<evidence type="ECO:0000256" key="8">
    <source>
        <dbReference type="SAM" id="MobiDB-lite"/>
    </source>
</evidence>
<evidence type="ECO:0000256" key="6">
    <source>
        <dbReference type="ARBA" id="ARBA00023034"/>
    </source>
</evidence>
<keyword evidence="4" id="KW-0813">Transport</keyword>
<proteinExistence type="inferred from homology"/>
<dbReference type="Pfam" id="PF08700">
    <property type="entry name" value="VPS51_Exo84_N"/>
    <property type="match status" value="1"/>
</dbReference>
<reference evidence="9 10" key="1">
    <citation type="journal article" date="2015" name="Genome Announc.">
        <title>Draft Genome Sequence and Gene Annotation of the Entomopathogenic Fungus Verticillium hemipterigenum.</title>
        <authorList>
            <person name="Horn F."/>
            <person name="Habel A."/>
            <person name="Scharf D.H."/>
            <person name="Dworschak J."/>
            <person name="Brakhage A.A."/>
            <person name="Guthke R."/>
            <person name="Hertweck C."/>
            <person name="Linde J."/>
        </authorList>
    </citation>
    <scope>NUCLEOTIDE SEQUENCE [LARGE SCALE GENOMIC DNA]</scope>
</reference>
<evidence type="ECO:0000256" key="2">
    <source>
        <dbReference type="ARBA" id="ARBA00006653"/>
    </source>
</evidence>
<keyword evidence="10" id="KW-1185">Reference proteome</keyword>
<feature type="region of interest" description="Disordered" evidence="8">
    <location>
        <begin position="686"/>
        <end position="708"/>
    </location>
</feature>
<dbReference type="GO" id="GO:0000139">
    <property type="term" value="C:Golgi membrane"/>
    <property type="evidence" value="ECO:0007669"/>
    <property type="project" value="UniProtKB-SubCell"/>
</dbReference>
<dbReference type="GO" id="GO:0006891">
    <property type="term" value="P:intra-Golgi vesicle-mediated transport"/>
    <property type="evidence" value="ECO:0007669"/>
    <property type="project" value="InterPro"/>
</dbReference>
<dbReference type="Proteomes" id="UP000039046">
    <property type="component" value="Unassembled WGS sequence"/>
</dbReference>
<dbReference type="GO" id="GO:0017119">
    <property type="term" value="C:Golgi transport complex"/>
    <property type="evidence" value="ECO:0007669"/>
    <property type="project" value="InterPro"/>
</dbReference>
<evidence type="ECO:0000256" key="1">
    <source>
        <dbReference type="ARBA" id="ARBA00004395"/>
    </source>
</evidence>
<evidence type="ECO:0000256" key="7">
    <source>
        <dbReference type="ARBA" id="ARBA00023136"/>
    </source>
</evidence>
<dbReference type="PANTHER" id="PTHR31658">
    <property type="entry name" value="CONSERVED OLIGOMERIC GOLGI COMPLEX SUBUNIT 1"/>
    <property type="match status" value="1"/>
</dbReference>